<protein>
    <submittedName>
        <fullName evidence="1">Uncharacterized protein</fullName>
    </submittedName>
</protein>
<sequence length="63" mass="7253">MTTFFIGLAPVNQITHTRSRLQYASFMPHFIWGHSLILRALFIQNSDEKQAVVSFDVTKRNTA</sequence>
<reference evidence="1 2" key="1">
    <citation type="submission" date="2016-03" db="EMBL/GenBank/DDBJ databases">
        <title>Genome Sequence and Comparative Pathogenic Determinants of Uropathogenic Escherichia coli O25b:H4, a Clinical Isolate from Saudi Arabia.</title>
        <authorList>
            <person name="Alyamani E.A.J."/>
            <person name="Khiyami M.A."/>
            <person name="Booq R.Y."/>
            <person name="Bahwerth F.S."/>
            <person name="Vaisvil B."/>
            <person name="Schmitt D.P."/>
            <person name="Kapatral V."/>
        </authorList>
    </citation>
    <scope>NUCLEOTIDE SEQUENCE [LARGE SCALE GENOMIC DNA]</scope>
    <source>
        <strain evidence="1 2">O25b:H4</strain>
    </source>
</reference>
<dbReference type="PATRIC" id="fig|941280.3.peg.3444"/>
<proteinExistence type="predicted"/>
<dbReference type="Proteomes" id="UP000183316">
    <property type="component" value="Chromosome"/>
</dbReference>
<name>A0A192CGT4_ECO25</name>
<organism evidence="1 2">
    <name type="scientific">Escherichia coli O25b:H4</name>
    <dbReference type="NCBI Taxonomy" id="941280"/>
    <lineage>
        <taxon>Bacteria</taxon>
        <taxon>Pseudomonadati</taxon>
        <taxon>Pseudomonadota</taxon>
        <taxon>Gammaproteobacteria</taxon>
        <taxon>Enterobacterales</taxon>
        <taxon>Enterobacteriaceae</taxon>
        <taxon>Escherichia</taxon>
    </lineage>
</organism>
<accession>A0A192CGT4</accession>
<evidence type="ECO:0000313" key="1">
    <source>
        <dbReference type="EMBL" id="ANK04734.1"/>
    </source>
</evidence>
<gene>
    <name evidence="1" type="ORF">WLH_03473</name>
</gene>
<dbReference type="EMBL" id="CP015085">
    <property type="protein sequence ID" value="ANK04734.1"/>
    <property type="molecule type" value="Genomic_DNA"/>
</dbReference>
<dbReference type="AlphaFoldDB" id="A0A192CGT4"/>
<evidence type="ECO:0000313" key="2">
    <source>
        <dbReference type="Proteomes" id="UP000183316"/>
    </source>
</evidence>